<keyword evidence="1" id="KW-0285">Flavoprotein</keyword>
<evidence type="ECO:0000256" key="3">
    <source>
        <dbReference type="ARBA" id="ARBA00023002"/>
    </source>
</evidence>
<gene>
    <name evidence="4" type="ORF">GOMPHAMPRED_003305</name>
</gene>
<reference evidence="4" key="1">
    <citation type="submission" date="2021-03" db="EMBL/GenBank/DDBJ databases">
        <authorList>
            <person name="Tagirdzhanova G."/>
        </authorList>
    </citation>
    <scope>NUCLEOTIDE SEQUENCE</scope>
</reference>
<comment type="caution">
    <text evidence="4">The sequence shown here is derived from an EMBL/GenBank/DDBJ whole genome shotgun (WGS) entry which is preliminary data.</text>
</comment>
<evidence type="ECO:0008006" key="6">
    <source>
        <dbReference type="Google" id="ProtNLM"/>
    </source>
</evidence>
<dbReference type="InterPro" id="IPR013785">
    <property type="entry name" value="Aldolase_TIM"/>
</dbReference>
<dbReference type="Proteomes" id="UP000664169">
    <property type="component" value="Unassembled WGS sequence"/>
</dbReference>
<dbReference type="OrthoDB" id="2349068at2759"/>
<keyword evidence="3" id="KW-0560">Oxidoreductase</keyword>
<dbReference type="GO" id="GO:0018580">
    <property type="term" value="F:nitronate monooxygenase activity"/>
    <property type="evidence" value="ECO:0007669"/>
    <property type="project" value="InterPro"/>
</dbReference>
<evidence type="ECO:0000256" key="2">
    <source>
        <dbReference type="ARBA" id="ARBA00022643"/>
    </source>
</evidence>
<dbReference type="PANTHER" id="PTHR32332">
    <property type="entry name" value="2-NITROPROPANE DIOXYGENASE"/>
    <property type="match status" value="1"/>
</dbReference>
<proteinExistence type="predicted"/>
<evidence type="ECO:0000256" key="1">
    <source>
        <dbReference type="ARBA" id="ARBA00022630"/>
    </source>
</evidence>
<sequence length="356" mass="38262">MTTSKLIRLLPWIQEPLIVSAPMRPFAAHELATAVTLAKGLGFVPNGNQTVHTRSELEAASKIFDSAALPQALGDVLKHSLPIGLGYQIYQESLEEAVELISEFKPIAVWLFAARQNEDYARWAEAILGASPNTTVWIQVGTIAEALAVVKLCGEEIVLVFQGSDAGGHGLQHSAGLITLLPEAADALSQYNIPILAAGGISEGRGAAAALSLGADGIVMGTRFLAASESKTPKGFVEQILHGKDGGRTTRRTRLFDNIRGTSDFPSEYNGRALINQSIIDEDDGIPEDETKQEYEDALRDPATGYGQKGRLVSYAGTGIGLVTEIKSAREIVEETRRGAVHAIESIQHRASRWRV</sequence>
<dbReference type="CDD" id="cd04730">
    <property type="entry name" value="NPD_like"/>
    <property type="match status" value="1"/>
</dbReference>
<organism evidence="4 5">
    <name type="scientific">Gomphillus americanus</name>
    <dbReference type="NCBI Taxonomy" id="1940652"/>
    <lineage>
        <taxon>Eukaryota</taxon>
        <taxon>Fungi</taxon>
        <taxon>Dikarya</taxon>
        <taxon>Ascomycota</taxon>
        <taxon>Pezizomycotina</taxon>
        <taxon>Lecanoromycetes</taxon>
        <taxon>OSLEUM clade</taxon>
        <taxon>Ostropomycetidae</taxon>
        <taxon>Ostropales</taxon>
        <taxon>Graphidaceae</taxon>
        <taxon>Gomphilloideae</taxon>
        <taxon>Gomphillus</taxon>
    </lineage>
</organism>
<dbReference type="Gene3D" id="3.20.20.70">
    <property type="entry name" value="Aldolase class I"/>
    <property type="match status" value="1"/>
</dbReference>
<dbReference type="AlphaFoldDB" id="A0A8H3I9U6"/>
<evidence type="ECO:0000313" key="4">
    <source>
        <dbReference type="EMBL" id="CAF9905649.1"/>
    </source>
</evidence>
<evidence type="ECO:0000313" key="5">
    <source>
        <dbReference type="Proteomes" id="UP000664169"/>
    </source>
</evidence>
<dbReference type="SUPFAM" id="SSF51412">
    <property type="entry name" value="Inosine monophosphate dehydrogenase (IMPDH)"/>
    <property type="match status" value="1"/>
</dbReference>
<dbReference type="InterPro" id="IPR004136">
    <property type="entry name" value="NMO"/>
</dbReference>
<dbReference type="Pfam" id="PF03060">
    <property type="entry name" value="NMO"/>
    <property type="match status" value="1"/>
</dbReference>
<name>A0A8H3I9U6_9LECA</name>
<dbReference type="PANTHER" id="PTHR32332:SF34">
    <property type="entry name" value="2-NITROPROPANE DIOXYGENASE FAMILY, PUTATIVE-RELATED"/>
    <property type="match status" value="1"/>
</dbReference>
<accession>A0A8H3I9U6</accession>
<protein>
    <recommendedName>
        <fullName evidence="6">Inosine monophosphate dehydrogenase</fullName>
    </recommendedName>
</protein>
<keyword evidence="2" id="KW-0288">FMN</keyword>
<dbReference type="EMBL" id="CAJPDQ010000002">
    <property type="protein sequence ID" value="CAF9905649.1"/>
    <property type="molecule type" value="Genomic_DNA"/>
</dbReference>
<keyword evidence="5" id="KW-1185">Reference proteome</keyword>